<name>A0A411YFK3_9ACTN</name>
<dbReference type="KEGG" id="erz:ER308_10610"/>
<evidence type="ECO:0000313" key="3">
    <source>
        <dbReference type="Proteomes" id="UP000291469"/>
    </source>
</evidence>
<sequence>MREKVTPSDHTTDRSWYRWRAMRFVLLVAVGVIVLLVAFPRAGNDGEPPSQPEGGGPAEAGQDTLDWSEELDHIEVTARDFRADWNRLVDELDFGHELQPFAFDHERRRMGVEAQRFPDGSELEVVEHPDGYVSRMELRGEPTDVDEAADYVAMVYALIHATSGMGTDEVRAFAGAELGLDETLDATNHSEQGDLGGVAYEADAFQGQWLVWAGSAHDAR</sequence>
<keyword evidence="1" id="KW-0472">Membrane</keyword>
<evidence type="ECO:0000256" key="1">
    <source>
        <dbReference type="SAM" id="Phobius"/>
    </source>
</evidence>
<gene>
    <name evidence="2" type="ORF">ER308_10610</name>
</gene>
<evidence type="ECO:0000313" key="2">
    <source>
        <dbReference type="EMBL" id="QBI19966.1"/>
    </source>
</evidence>
<dbReference type="Proteomes" id="UP000291469">
    <property type="component" value="Chromosome"/>
</dbReference>
<organism evidence="2 3">
    <name type="scientific">Egibacter rhizosphaerae</name>
    <dbReference type="NCBI Taxonomy" id="1670831"/>
    <lineage>
        <taxon>Bacteria</taxon>
        <taxon>Bacillati</taxon>
        <taxon>Actinomycetota</taxon>
        <taxon>Nitriliruptoria</taxon>
        <taxon>Egibacterales</taxon>
        <taxon>Egibacteraceae</taxon>
        <taxon>Egibacter</taxon>
    </lineage>
</organism>
<keyword evidence="1" id="KW-0812">Transmembrane</keyword>
<reference evidence="2 3" key="1">
    <citation type="submission" date="2019-01" db="EMBL/GenBank/DDBJ databases">
        <title>Egibacter rhizosphaerae EGI 80759T.</title>
        <authorList>
            <person name="Chen D.-D."/>
            <person name="Tian Y."/>
            <person name="Jiao J.-Y."/>
            <person name="Zhang X.-T."/>
            <person name="Zhang Y.-G."/>
            <person name="Zhang Y."/>
            <person name="Xiao M."/>
            <person name="Shu W.-S."/>
            <person name="Li W.-J."/>
        </authorList>
    </citation>
    <scope>NUCLEOTIDE SEQUENCE [LARGE SCALE GENOMIC DNA]</scope>
    <source>
        <strain evidence="2 3">EGI 80759</strain>
    </source>
</reference>
<proteinExistence type="predicted"/>
<protein>
    <submittedName>
        <fullName evidence="2">Uncharacterized protein</fullName>
    </submittedName>
</protein>
<dbReference type="EMBL" id="CP036402">
    <property type="protein sequence ID" value="QBI19966.1"/>
    <property type="molecule type" value="Genomic_DNA"/>
</dbReference>
<dbReference type="AlphaFoldDB" id="A0A411YFK3"/>
<keyword evidence="1" id="KW-1133">Transmembrane helix</keyword>
<feature type="transmembrane region" description="Helical" evidence="1">
    <location>
        <begin position="21"/>
        <end position="39"/>
    </location>
</feature>
<dbReference type="RefSeq" id="WP_131154963.1">
    <property type="nucleotide sequence ID" value="NZ_CP036402.1"/>
</dbReference>
<accession>A0A411YFK3</accession>
<keyword evidence="3" id="KW-1185">Reference proteome</keyword>